<dbReference type="RefSeq" id="WP_042449559.1">
    <property type="nucleotide sequence ID" value="NZ_BBPN01000016.1"/>
</dbReference>
<dbReference type="eggNOG" id="COG1619">
    <property type="taxonomic scope" value="Bacteria"/>
</dbReference>
<dbReference type="Pfam" id="PF02016">
    <property type="entry name" value="Peptidase_S66"/>
    <property type="match status" value="1"/>
</dbReference>
<accession>A0A1H8BHX3</accession>
<dbReference type="Pfam" id="PF17676">
    <property type="entry name" value="Peptidase_S66C"/>
    <property type="match status" value="1"/>
</dbReference>
<feature type="domain" description="LD-carboxypeptidase C-terminal" evidence="5">
    <location>
        <begin position="182"/>
        <end position="295"/>
    </location>
</feature>
<dbReference type="InterPro" id="IPR027478">
    <property type="entry name" value="LdcA_N"/>
</dbReference>
<proteinExistence type="inferred from homology"/>
<evidence type="ECO:0000313" key="6">
    <source>
        <dbReference type="EMBL" id="SEM81507.1"/>
    </source>
</evidence>
<evidence type="ECO:0000256" key="1">
    <source>
        <dbReference type="ARBA" id="ARBA00010233"/>
    </source>
</evidence>
<gene>
    <name evidence="6" type="ORF">SAMN05414137_1647</name>
</gene>
<dbReference type="SUPFAM" id="SSF141986">
    <property type="entry name" value="LD-carboxypeptidase A C-terminal domain-like"/>
    <property type="match status" value="1"/>
</dbReference>
<feature type="domain" description="LD-carboxypeptidase N-terminal" evidence="4">
    <location>
        <begin position="17"/>
        <end position="136"/>
    </location>
</feature>
<dbReference type="InterPro" id="IPR040921">
    <property type="entry name" value="Peptidase_S66C"/>
</dbReference>
<evidence type="ECO:0000256" key="2">
    <source>
        <dbReference type="ARBA" id="ARBA00022801"/>
    </source>
</evidence>
<name>A0A1H8BHX3_STRJI</name>
<dbReference type="InterPro" id="IPR040449">
    <property type="entry name" value="Peptidase_S66_N"/>
</dbReference>
<keyword evidence="2" id="KW-0378">Hydrolase</keyword>
<dbReference type="EMBL" id="FOAZ01000064">
    <property type="protein sequence ID" value="SEM81507.1"/>
    <property type="molecule type" value="Genomic_DNA"/>
</dbReference>
<dbReference type="Gene3D" id="3.50.30.60">
    <property type="entry name" value="LD-carboxypeptidase A C-terminal domain-like"/>
    <property type="match status" value="1"/>
</dbReference>
<comment type="similarity">
    <text evidence="1">Belongs to the peptidase S66 family.</text>
</comment>
<evidence type="ECO:0000256" key="3">
    <source>
        <dbReference type="PIRSR" id="PIRSR028757-1"/>
    </source>
</evidence>
<dbReference type="InterPro" id="IPR029062">
    <property type="entry name" value="Class_I_gatase-like"/>
</dbReference>
<organism evidence="6 7">
    <name type="scientific">Streptacidiphilus jiangxiensis</name>
    <dbReference type="NCBI Taxonomy" id="235985"/>
    <lineage>
        <taxon>Bacteria</taxon>
        <taxon>Bacillati</taxon>
        <taxon>Actinomycetota</taxon>
        <taxon>Actinomycetes</taxon>
        <taxon>Kitasatosporales</taxon>
        <taxon>Streptomycetaceae</taxon>
        <taxon>Streptacidiphilus</taxon>
    </lineage>
</organism>
<feature type="active site" description="Nucleophile" evidence="3">
    <location>
        <position position="116"/>
    </location>
</feature>
<keyword evidence="6" id="KW-0645">Protease</keyword>
<feature type="active site" description="Charge relay system" evidence="3">
    <location>
        <position position="280"/>
    </location>
</feature>
<feature type="active site" description="Charge relay system" evidence="3">
    <location>
        <position position="213"/>
    </location>
</feature>
<dbReference type="OrthoDB" id="9807329at2"/>
<dbReference type="InterPro" id="IPR027461">
    <property type="entry name" value="Carboxypeptidase_A_C_sf"/>
</dbReference>
<dbReference type="STRING" id="235985.SAMN05414137_1647"/>
<reference evidence="7" key="1">
    <citation type="submission" date="2016-10" db="EMBL/GenBank/DDBJ databases">
        <authorList>
            <person name="Varghese N."/>
        </authorList>
    </citation>
    <scope>NUCLEOTIDE SEQUENCE [LARGE SCALE GENOMIC DNA]</scope>
    <source>
        <strain evidence="7">DSM 45096 / BCRC 16803 / CGMCC 4.1857 / CIP 109030 / JCM 12277 / KCTC 19219 / NBRC 100920 / 33214</strain>
    </source>
</reference>
<evidence type="ECO:0000259" key="5">
    <source>
        <dbReference type="Pfam" id="PF17676"/>
    </source>
</evidence>
<dbReference type="Gene3D" id="3.40.50.10740">
    <property type="entry name" value="Class I glutamine amidotransferase-like"/>
    <property type="match status" value="1"/>
</dbReference>
<evidence type="ECO:0000259" key="4">
    <source>
        <dbReference type="Pfam" id="PF02016"/>
    </source>
</evidence>
<dbReference type="PIRSF" id="PIRSF028757">
    <property type="entry name" value="LD-carboxypeptidase"/>
    <property type="match status" value="1"/>
</dbReference>
<dbReference type="SUPFAM" id="SSF52317">
    <property type="entry name" value="Class I glutamine amidotransferase-like"/>
    <property type="match status" value="1"/>
</dbReference>
<dbReference type="InterPro" id="IPR003507">
    <property type="entry name" value="S66_fam"/>
</dbReference>
<dbReference type="PANTHER" id="PTHR30237:SF5">
    <property type="entry name" value="CARBOXYPEPTIDASE VC_A0337-RELATED"/>
    <property type="match status" value="1"/>
</dbReference>
<dbReference type="Proteomes" id="UP000183015">
    <property type="component" value="Unassembled WGS sequence"/>
</dbReference>
<dbReference type="PANTHER" id="PTHR30237">
    <property type="entry name" value="MURAMOYLTETRAPEPTIDE CARBOXYPEPTIDASE"/>
    <property type="match status" value="1"/>
</dbReference>
<sequence length="317" mass="33690">MPQPSRLPAAAVKGDRIGVITVSAPEPHQHPDTYVQGIEVLRGRGFEIVEAPGARGAHGYRAGDEKQLLADLYTMLENPTVAAVVCAGGGWNANRLLRHLDAARIAANPKPIVGVSDPTLLLNAITARTGIPTFHGPAVIWDLGNPDAPAHTADHFLSVLAGRPEAARIDAPLAWLRPGRARGHLVAGCLSSLHSLLGTRWEPDWDGAIFAWEDAFKSVEILDQVLTHFRDCGVLDRIAGMVVGEPVAVEPSGGWGLMEMVADVCDGYAFPIATGLPFGHTPTKWTLPIGATVRIDAEAQVPMLIESPWVTPAPSNA</sequence>
<evidence type="ECO:0000313" key="7">
    <source>
        <dbReference type="Proteomes" id="UP000183015"/>
    </source>
</evidence>
<keyword evidence="7" id="KW-1185">Reference proteome</keyword>
<dbReference type="AlphaFoldDB" id="A0A1H8BHX3"/>
<protein>
    <submittedName>
        <fullName evidence="6">Muramoyltetrapeptide carboxypeptidase</fullName>
    </submittedName>
</protein>
<dbReference type="CDD" id="cd07025">
    <property type="entry name" value="Peptidase_S66"/>
    <property type="match status" value="1"/>
</dbReference>
<keyword evidence="6" id="KW-0121">Carboxypeptidase</keyword>
<dbReference type="GO" id="GO:0004180">
    <property type="term" value="F:carboxypeptidase activity"/>
    <property type="evidence" value="ECO:0007669"/>
    <property type="project" value="UniProtKB-KW"/>
</dbReference>